<dbReference type="PANTHER" id="PTHR42792:SF2">
    <property type="entry name" value="FLAGELLIN"/>
    <property type="match status" value="1"/>
</dbReference>
<keyword evidence="8" id="KW-0969">Cilium</keyword>
<reference evidence="7 10" key="2">
    <citation type="submission" date="2020-08" db="EMBL/GenBank/DDBJ databases">
        <title>Sequencing the genomes of 1000 actinobacteria strains.</title>
        <authorList>
            <person name="Klenk H.-P."/>
        </authorList>
    </citation>
    <scope>NUCLEOTIDE SEQUENCE [LARGE SCALE GENOMIC DNA]</scope>
    <source>
        <strain evidence="7 10">DSM 16678</strain>
    </source>
</reference>
<evidence type="ECO:0000256" key="1">
    <source>
        <dbReference type="ARBA" id="ARBA00005709"/>
    </source>
</evidence>
<evidence type="ECO:0000256" key="3">
    <source>
        <dbReference type="ARBA" id="ARBA00023143"/>
    </source>
</evidence>
<evidence type="ECO:0000313" key="8">
    <source>
        <dbReference type="EMBL" id="PZA21656.1"/>
    </source>
</evidence>
<evidence type="ECO:0000259" key="6">
    <source>
        <dbReference type="Pfam" id="PF00700"/>
    </source>
</evidence>
<name>A0A323VEG8_9ACTN</name>
<dbReference type="EMBL" id="QKNV01000074">
    <property type="protein sequence ID" value="PZA21656.1"/>
    <property type="molecule type" value="Genomic_DNA"/>
</dbReference>
<feature type="domain" description="Flagellin N-terminal" evidence="5">
    <location>
        <begin position="5"/>
        <end position="141"/>
    </location>
</feature>
<dbReference type="PRINTS" id="PR00207">
    <property type="entry name" value="FLAGELLIN"/>
</dbReference>
<reference evidence="8 9" key="1">
    <citation type="submission" date="2018-06" db="EMBL/GenBank/DDBJ databases">
        <title>Draft genome sequence of Modestobacter versicolor CP153-2.</title>
        <authorList>
            <person name="Gundlapally S.R."/>
        </authorList>
    </citation>
    <scope>NUCLEOTIDE SEQUENCE [LARGE SCALE GENOMIC DNA]</scope>
    <source>
        <strain evidence="8 9">CP153-2</strain>
    </source>
</reference>
<comment type="caution">
    <text evidence="8">The sequence shown here is derived from an EMBL/GenBank/DDBJ whole genome shotgun (WGS) entry which is preliminary data.</text>
</comment>
<comment type="function">
    <text evidence="4">Flagellin is the subunit protein which polymerizes to form the filaments of bacterial flagella.</text>
</comment>
<comment type="similarity">
    <text evidence="1 4">Belongs to the bacterial flagellin family.</text>
</comment>
<dbReference type="InterPro" id="IPR042187">
    <property type="entry name" value="Flagellin_C_sub2"/>
</dbReference>
<dbReference type="Gene3D" id="1.20.1330.10">
    <property type="entry name" value="f41 fragment of flagellin, N-terminal domain"/>
    <property type="match status" value="1"/>
</dbReference>
<dbReference type="InterPro" id="IPR046358">
    <property type="entry name" value="Flagellin_C"/>
</dbReference>
<comment type="subcellular location">
    <subcellularLocation>
        <location evidence="4">Secreted</location>
    </subcellularLocation>
    <subcellularLocation>
        <location evidence="4">Bacterial flagellum</location>
    </subcellularLocation>
</comment>
<evidence type="ECO:0000259" key="5">
    <source>
        <dbReference type="Pfam" id="PF00669"/>
    </source>
</evidence>
<gene>
    <name evidence="8" type="ORF">DMO24_09115</name>
    <name evidence="7" type="ORF">FHX36_002239</name>
</gene>
<dbReference type="EMBL" id="JACIBU010000001">
    <property type="protein sequence ID" value="MBB3676504.1"/>
    <property type="molecule type" value="Genomic_DNA"/>
</dbReference>
<dbReference type="Proteomes" id="UP000580718">
    <property type="component" value="Unassembled WGS sequence"/>
</dbReference>
<dbReference type="InterPro" id="IPR001492">
    <property type="entry name" value="Flagellin"/>
</dbReference>
<keyword evidence="4" id="KW-0964">Secreted</keyword>
<dbReference type="Pfam" id="PF00669">
    <property type="entry name" value="Flagellin_N"/>
    <property type="match status" value="1"/>
</dbReference>
<dbReference type="SUPFAM" id="SSF64518">
    <property type="entry name" value="Phase 1 flagellin"/>
    <property type="match status" value="1"/>
</dbReference>
<evidence type="ECO:0000256" key="2">
    <source>
        <dbReference type="ARBA" id="ARBA00020110"/>
    </source>
</evidence>
<protein>
    <recommendedName>
        <fullName evidence="2 4">Flagellin</fullName>
    </recommendedName>
</protein>
<dbReference type="Proteomes" id="UP000247602">
    <property type="component" value="Unassembled WGS sequence"/>
</dbReference>
<dbReference type="OrthoDB" id="9796789at2"/>
<sequence>MSLVVTTNVAGMNSQRALSIADRQLTTSLERLSSGSRINRAADDASNLAISEGLRAQIGGFRVALRNTQDGISVLQTAEGALTETQGILHRMRDLSVQAANAGSLDDDARGNLQSEIGQLRNELDRIAGTTSFNGRKLLDGGYRTVFHVGADAGHTIAVDLGRGTSAAALGVDGIDVTGPGRYGPGAVTLSTAAAPGTAAVLTIAAAGGSAGFSGGTGGVSAYTDLDGTISVGGRSFDLASVRYDTAADTDGNGTRDAADLLAQLNRAAIVALGLTSPPFSSPTPGTLAFAVAEPLPGHTGTAGAPLSASAADLARSTPTFTAAGGASRALTAIDAAIERISTVRGDLGAVQNRLEHNIAKLGVALDNTAASDSRIRDTDMATEMTAFTRTQILSQAGTAMLAQAHAAPQGVLKLLV</sequence>
<dbReference type="RefSeq" id="WP_110551988.1">
    <property type="nucleotide sequence ID" value="NZ_JACIBU010000001.1"/>
</dbReference>
<dbReference type="AlphaFoldDB" id="A0A323VEG8"/>
<dbReference type="Gene3D" id="3.30.70.2120">
    <property type="match status" value="1"/>
</dbReference>
<dbReference type="GO" id="GO:0005576">
    <property type="term" value="C:extracellular region"/>
    <property type="evidence" value="ECO:0007669"/>
    <property type="project" value="UniProtKB-SubCell"/>
</dbReference>
<proteinExistence type="inferred from homology"/>
<evidence type="ECO:0000313" key="7">
    <source>
        <dbReference type="EMBL" id="MBB3676504.1"/>
    </source>
</evidence>
<keyword evidence="3 4" id="KW-0975">Bacterial flagellum</keyword>
<dbReference type="GO" id="GO:0009288">
    <property type="term" value="C:bacterial-type flagellum"/>
    <property type="evidence" value="ECO:0007669"/>
    <property type="project" value="UniProtKB-SubCell"/>
</dbReference>
<keyword evidence="8" id="KW-0282">Flagellum</keyword>
<evidence type="ECO:0000256" key="4">
    <source>
        <dbReference type="RuleBase" id="RU362073"/>
    </source>
</evidence>
<feature type="domain" description="Flagellin C-terminal" evidence="6">
    <location>
        <begin position="331"/>
        <end position="416"/>
    </location>
</feature>
<keyword evidence="9" id="KW-1185">Reference proteome</keyword>
<dbReference type="InterPro" id="IPR001029">
    <property type="entry name" value="Flagellin_N"/>
</dbReference>
<keyword evidence="8" id="KW-0966">Cell projection</keyword>
<accession>A0A323VEG8</accession>
<dbReference type="Gene3D" id="6.10.10.10">
    <property type="entry name" value="Flagellar export chaperone, C-terminal domain"/>
    <property type="match status" value="1"/>
</dbReference>
<dbReference type="Pfam" id="PF00700">
    <property type="entry name" value="Flagellin_C"/>
    <property type="match status" value="1"/>
</dbReference>
<dbReference type="GO" id="GO:0005198">
    <property type="term" value="F:structural molecule activity"/>
    <property type="evidence" value="ECO:0007669"/>
    <property type="project" value="UniProtKB-UniRule"/>
</dbReference>
<dbReference type="PANTHER" id="PTHR42792">
    <property type="entry name" value="FLAGELLIN"/>
    <property type="match status" value="1"/>
</dbReference>
<organism evidence="8 9">
    <name type="scientific">Modestobacter versicolor</name>
    <dbReference type="NCBI Taxonomy" id="429133"/>
    <lineage>
        <taxon>Bacteria</taxon>
        <taxon>Bacillati</taxon>
        <taxon>Actinomycetota</taxon>
        <taxon>Actinomycetes</taxon>
        <taxon>Geodermatophilales</taxon>
        <taxon>Geodermatophilaceae</taxon>
        <taxon>Modestobacter</taxon>
    </lineage>
</organism>
<evidence type="ECO:0000313" key="9">
    <source>
        <dbReference type="Proteomes" id="UP000247602"/>
    </source>
</evidence>
<evidence type="ECO:0000313" key="10">
    <source>
        <dbReference type="Proteomes" id="UP000580718"/>
    </source>
</evidence>